<dbReference type="InterPro" id="IPR004113">
    <property type="entry name" value="FAD-bd_oxidored_4_C"/>
</dbReference>
<dbReference type="PANTHER" id="PTHR42934:SF2">
    <property type="entry name" value="GLYCOLATE OXIDASE SUBUNIT GLCD"/>
    <property type="match status" value="1"/>
</dbReference>
<sequence length="307" mass="33859">MPASAMHWASIGGNVDTDAGGLKSVRYGVTREHIRQLKVVLTDGKLYKFGAKAVKSSSGYSLKDLIIGSEGTLGVVTEVTMWLYPTPRKSINALIPFPTLNDAIKSVPAILASGVVPTTVEFMGRKVIDLWEKYYNEKFSVDTGDGFILLRFDAFTDGELQAVATTKQFKSATPIVLDANSEEAKTIWKCREDLLLAIQKSTPKMNEVDICVPINHIPDVLDRVDELEKEIGMRIPNFGHAGDGNLHIYLCSDNMSDEEYKEKSDKVITELYKIAKALDGTCLVNMVLVMLEKIGSNGTMVKTILTY</sequence>
<evidence type="ECO:0000256" key="1">
    <source>
        <dbReference type="ARBA" id="ARBA00022630"/>
    </source>
</evidence>
<dbReference type="PATRIC" id="fig|1423748.3.peg.256"/>
<dbReference type="Gene3D" id="3.30.70.2740">
    <property type="match status" value="1"/>
</dbReference>
<dbReference type="InterPro" id="IPR016164">
    <property type="entry name" value="FAD-linked_Oxase-like_C"/>
</dbReference>
<feature type="domain" description="FAD-binding PCMH-type" evidence="4">
    <location>
        <begin position="1"/>
        <end position="86"/>
    </location>
</feature>
<protein>
    <submittedName>
        <fullName evidence="5">Glycolate oxidase</fullName>
    </submittedName>
</protein>
<dbReference type="Proteomes" id="UP000051311">
    <property type="component" value="Unassembled WGS sequence"/>
</dbReference>
<dbReference type="STRING" id="1423748.FC37_GL000237"/>
<dbReference type="Gene3D" id="3.30.465.10">
    <property type="match status" value="1"/>
</dbReference>
<evidence type="ECO:0000256" key="3">
    <source>
        <dbReference type="ARBA" id="ARBA00023002"/>
    </source>
</evidence>
<dbReference type="Pfam" id="PF02913">
    <property type="entry name" value="FAD-oxidase_C"/>
    <property type="match status" value="1"/>
</dbReference>
<dbReference type="InterPro" id="IPR016169">
    <property type="entry name" value="FAD-bd_PCMH_sub2"/>
</dbReference>
<dbReference type="PANTHER" id="PTHR42934">
    <property type="entry name" value="GLYCOLATE OXIDASE SUBUNIT GLCD"/>
    <property type="match status" value="1"/>
</dbReference>
<dbReference type="SUPFAM" id="SSF55103">
    <property type="entry name" value="FAD-linked oxidases, C-terminal domain"/>
    <property type="match status" value="1"/>
</dbReference>
<dbReference type="EMBL" id="AZEL01000070">
    <property type="protein sequence ID" value="KRL20204.1"/>
    <property type="molecule type" value="Genomic_DNA"/>
</dbReference>
<evidence type="ECO:0000313" key="6">
    <source>
        <dbReference type="Proteomes" id="UP000051311"/>
    </source>
</evidence>
<reference evidence="5 6" key="1">
    <citation type="journal article" date="2015" name="Genome Announc.">
        <title>Expanding the biotechnology potential of lactobacilli through comparative genomics of 213 strains and associated genera.</title>
        <authorList>
            <person name="Sun Z."/>
            <person name="Harris H.M."/>
            <person name="McCann A."/>
            <person name="Guo C."/>
            <person name="Argimon S."/>
            <person name="Zhang W."/>
            <person name="Yang X."/>
            <person name="Jeffery I.B."/>
            <person name="Cooney J.C."/>
            <person name="Kagawa T.F."/>
            <person name="Liu W."/>
            <person name="Song Y."/>
            <person name="Salvetti E."/>
            <person name="Wrobel A."/>
            <person name="Rasinkangas P."/>
            <person name="Parkhill J."/>
            <person name="Rea M.C."/>
            <person name="O'Sullivan O."/>
            <person name="Ritari J."/>
            <person name="Douillard F.P."/>
            <person name="Paul Ross R."/>
            <person name="Yang R."/>
            <person name="Briner A.E."/>
            <person name="Felis G.E."/>
            <person name="de Vos W.M."/>
            <person name="Barrangou R."/>
            <person name="Klaenhammer T.R."/>
            <person name="Caufield P.W."/>
            <person name="Cui Y."/>
            <person name="Zhang H."/>
            <person name="O'Toole P.W."/>
        </authorList>
    </citation>
    <scope>NUCLEOTIDE SEQUENCE [LARGE SCALE GENOMIC DNA]</scope>
    <source>
        <strain evidence="5 6">DSM 10532</strain>
    </source>
</reference>
<evidence type="ECO:0000313" key="5">
    <source>
        <dbReference type="EMBL" id="KRL20204.1"/>
    </source>
</evidence>
<keyword evidence="3" id="KW-0560">Oxidoreductase</keyword>
<comment type="caution">
    <text evidence="5">The sequence shown here is derived from an EMBL/GenBank/DDBJ whole genome shotgun (WGS) entry which is preliminary data.</text>
</comment>
<evidence type="ECO:0000256" key="2">
    <source>
        <dbReference type="ARBA" id="ARBA00022827"/>
    </source>
</evidence>
<keyword evidence="1" id="KW-0285">Flavoprotein</keyword>
<dbReference type="GO" id="GO:0071949">
    <property type="term" value="F:FAD binding"/>
    <property type="evidence" value="ECO:0007669"/>
    <property type="project" value="InterPro"/>
</dbReference>
<dbReference type="Pfam" id="PF01565">
    <property type="entry name" value="FAD_binding_4"/>
    <property type="match status" value="1"/>
</dbReference>
<dbReference type="GO" id="GO:0016491">
    <property type="term" value="F:oxidoreductase activity"/>
    <property type="evidence" value="ECO:0007669"/>
    <property type="project" value="UniProtKB-KW"/>
</dbReference>
<gene>
    <name evidence="5" type="ORF">FC37_GL000237</name>
</gene>
<keyword evidence="2" id="KW-0274">FAD</keyword>
<proteinExistence type="predicted"/>
<dbReference type="InterPro" id="IPR016166">
    <property type="entry name" value="FAD-bd_PCMH"/>
</dbReference>
<evidence type="ECO:0000259" key="4">
    <source>
        <dbReference type="PROSITE" id="PS51387"/>
    </source>
</evidence>
<dbReference type="InterPro" id="IPR051914">
    <property type="entry name" value="FAD-linked_OxidoTrans_Type4"/>
</dbReference>
<dbReference type="InterPro" id="IPR006094">
    <property type="entry name" value="Oxid_FAD_bind_N"/>
</dbReference>
<dbReference type="eggNOG" id="COG0277">
    <property type="taxonomic scope" value="Bacteria"/>
</dbReference>
<accession>A0A0R1NJS5</accession>
<dbReference type="AlphaFoldDB" id="A0A0R1NJS5"/>
<dbReference type="SUPFAM" id="SSF56176">
    <property type="entry name" value="FAD-binding/transporter-associated domain-like"/>
    <property type="match status" value="1"/>
</dbReference>
<dbReference type="InterPro" id="IPR036318">
    <property type="entry name" value="FAD-bd_PCMH-like_sf"/>
</dbReference>
<name>A0A0R1NJS5_9LACO</name>
<organism evidence="5 6">
    <name type="scientific">Lactobacillus gallinarum DSM 10532 = JCM 2011</name>
    <dbReference type="NCBI Taxonomy" id="1423748"/>
    <lineage>
        <taxon>Bacteria</taxon>
        <taxon>Bacillati</taxon>
        <taxon>Bacillota</taxon>
        <taxon>Bacilli</taxon>
        <taxon>Lactobacillales</taxon>
        <taxon>Lactobacillaceae</taxon>
        <taxon>Lactobacillus</taxon>
    </lineage>
</organism>
<dbReference type="PROSITE" id="PS51387">
    <property type="entry name" value="FAD_PCMH"/>
    <property type="match status" value="1"/>
</dbReference>